<evidence type="ECO:0000313" key="2">
    <source>
        <dbReference type="Proteomes" id="UP001302349"/>
    </source>
</evidence>
<dbReference type="InterPro" id="IPR027848">
    <property type="entry name" value="DUF4494"/>
</dbReference>
<evidence type="ECO:0000313" key="1">
    <source>
        <dbReference type="EMBL" id="WOK07822.1"/>
    </source>
</evidence>
<name>A0ABZ0IW08_9BACT</name>
<organism evidence="1 2">
    <name type="scientific">Imperialibacter roseus</name>
    <dbReference type="NCBI Taxonomy" id="1324217"/>
    <lineage>
        <taxon>Bacteria</taxon>
        <taxon>Pseudomonadati</taxon>
        <taxon>Bacteroidota</taxon>
        <taxon>Cytophagia</taxon>
        <taxon>Cytophagales</taxon>
        <taxon>Flammeovirgaceae</taxon>
        <taxon>Imperialibacter</taxon>
    </lineage>
</organism>
<accession>A0ABZ0IW08</accession>
<protein>
    <submittedName>
        <fullName evidence="1">DUF4494 domain-containing protein</fullName>
    </submittedName>
</protein>
<dbReference type="Pfam" id="PF14902">
    <property type="entry name" value="DUF4494"/>
    <property type="match status" value="1"/>
</dbReference>
<sequence length="163" mass="18925">MRIWFVCKAKYQKEDDEGHLKNTTETYLLDAVSYTEAEAIMYEKLSERVRGEFVITSLTKSRITDVFLYEDADFWHKCKITYFVTDADSGKEKKVTNLMIVTAHDVKDAYDRIHQSLNNMLVTFRVPEVVETSIVEVFAYGQDNEEEEEVPAGFKPVSEVEED</sequence>
<proteinExistence type="predicted"/>
<keyword evidence="2" id="KW-1185">Reference proteome</keyword>
<dbReference type="EMBL" id="CP136051">
    <property type="protein sequence ID" value="WOK07822.1"/>
    <property type="molecule type" value="Genomic_DNA"/>
</dbReference>
<dbReference type="Proteomes" id="UP001302349">
    <property type="component" value="Chromosome"/>
</dbReference>
<dbReference type="RefSeq" id="WP_151999111.1">
    <property type="nucleotide sequence ID" value="NZ_CP136051.1"/>
</dbReference>
<gene>
    <name evidence="1" type="ORF">RT717_04175</name>
</gene>
<reference evidence="1 2" key="1">
    <citation type="journal article" date="2023" name="Microbiol. Resour. Announc.">
        <title>Complete Genome Sequence of Imperialibacter roseus strain P4T.</title>
        <authorList>
            <person name="Tizabi D.R."/>
            <person name="Bachvaroff T."/>
            <person name="Hill R.T."/>
        </authorList>
    </citation>
    <scope>NUCLEOTIDE SEQUENCE [LARGE SCALE GENOMIC DNA]</scope>
    <source>
        <strain evidence="1 2">P4T</strain>
    </source>
</reference>